<keyword evidence="2" id="KW-1185">Reference proteome</keyword>
<dbReference type="AlphaFoldDB" id="A0ABC8SSD3"/>
<comment type="caution">
    <text evidence="1">The sequence shown here is derived from an EMBL/GenBank/DDBJ whole genome shotgun (WGS) entry which is preliminary data.</text>
</comment>
<organism evidence="1 2">
    <name type="scientific">Ilex paraguariensis</name>
    <name type="common">yerba mate</name>
    <dbReference type="NCBI Taxonomy" id="185542"/>
    <lineage>
        <taxon>Eukaryota</taxon>
        <taxon>Viridiplantae</taxon>
        <taxon>Streptophyta</taxon>
        <taxon>Embryophyta</taxon>
        <taxon>Tracheophyta</taxon>
        <taxon>Spermatophyta</taxon>
        <taxon>Magnoliopsida</taxon>
        <taxon>eudicotyledons</taxon>
        <taxon>Gunneridae</taxon>
        <taxon>Pentapetalae</taxon>
        <taxon>asterids</taxon>
        <taxon>campanulids</taxon>
        <taxon>Aquifoliales</taxon>
        <taxon>Aquifoliaceae</taxon>
        <taxon>Ilex</taxon>
    </lineage>
</organism>
<proteinExistence type="predicted"/>
<sequence length="149" mass="16509">MSSPPLDTLWTLTPCSQPKVAQPESMSMPRVLPPTKPTPSSWVSPSWAPPLWTPLLGHLPPERLPLGRLPLRHIPLRRLPLSAITDHFFVSHAIGVVVHYVAISTRDADLAVFSDHASDGSFYAADLPFDLLRIEEFYDTRLGVPLGFP</sequence>
<gene>
    <name evidence="1" type="ORF">ILEXP_LOCUS26149</name>
</gene>
<reference evidence="1 2" key="1">
    <citation type="submission" date="2024-02" db="EMBL/GenBank/DDBJ databases">
        <authorList>
            <person name="Vignale AGUSTIN F."/>
            <person name="Sosa J E."/>
            <person name="Modenutti C."/>
        </authorList>
    </citation>
    <scope>NUCLEOTIDE SEQUENCE [LARGE SCALE GENOMIC DNA]</scope>
</reference>
<dbReference type="Proteomes" id="UP001642360">
    <property type="component" value="Unassembled WGS sequence"/>
</dbReference>
<accession>A0ABC8SSD3</accession>
<evidence type="ECO:0000313" key="2">
    <source>
        <dbReference type="Proteomes" id="UP001642360"/>
    </source>
</evidence>
<protein>
    <submittedName>
        <fullName evidence="1">Uncharacterized protein</fullName>
    </submittedName>
</protein>
<evidence type="ECO:0000313" key="1">
    <source>
        <dbReference type="EMBL" id="CAK9157587.1"/>
    </source>
</evidence>
<name>A0ABC8SSD3_9AQUA</name>
<dbReference type="EMBL" id="CAUOFW020003025">
    <property type="protein sequence ID" value="CAK9157587.1"/>
    <property type="molecule type" value="Genomic_DNA"/>
</dbReference>